<sequence>MKYLNRIILFCLIVAPGILTFSQQTGKVSAWDNSTVVYRHPSVETMEAYRQMDIYKYDRYEMPESLWDKFIKWFFGLFADMGIQPNTIKYLIIGTGVLILIFIILKLIGIRPSGIFIISASKPVSQLNFAQGSDDIHNQNLDNMLQVSIRNKAHREAVRILYLLCLRQLHHENKIDWQPWKTNLDYYYELKAKKNRQEFKQLVLNYEYVWYGQFAMDESKFLAMKTQFDHFNDCMTPKSNKHE</sequence>
<protein>
    <recommendedName>
        <fullName evidence="2">Protein-glutamine gamma-glutamyltransferase-like C-terminal domain-containing protein</fullName>
    </recommendedName>
</protein>
<accession>A0AAE3MHR0</accession>
<evidence type="ECO:0000313" key="4">
    <source>
        <dbReference type="Proteomes" id="UP001207408"/>
    </source>
</evidence>
<dbReference type="AlphaFoldDB" id="A0AAE3MHR0"/>
<evidence type="ECO:0000313" key="3">
    <source>
        <dbReference type="EMBL" id="MCW3807882.1"/>
    </source>
</evidence>
<dbReference type="EMBL" id="JAPDPI010000067">
    <property type="protein sequence ID" value="MCW3807882.1"/>
    <property type="molecule type" value="Genomic_DNA"/>
</dbReference>
<evidence type="ECO:0000259" key="2">
    <source>
        <dbReference type="Pfam" id="PF13559"/>
    </source>
</evidence>
<organism evidence="3 4">
    <name type="scientific">Plebeiibacterium marinum</name>
    <dbReference type="NCBI Taxonomy" id="2992111"/>
    <lineage>
        <taxon>Bacteria</taxon>
        <taxon>Pseudomonadati</taxon>
        <taxon>Bacteroidota</taxon>
        <taxon>Bacteroidia</taxon>
        <taxon>Marinilabiliales</taxon>
        <taxon>Marinilabiliaceae</taxon>
        <taxon>Plebeiibacterium</taxon>
    </lineage>
</organism>
<keyword evidence="4" id="KW-1185">Reference proteome</keyword>
<keyword evidence="1" id="KW-1133">Transmembrane helix</keyword>
<dbReference type="Pfam" id="PF13559">
    <property type="entry name" value="DUF4129"/>
    <property type="match status" value="1"/>
</dbReference>
<keyword evidence="1" id="KW-0472">Membrane</keyword>
<keyword evidence="1" id="KW-0812">Transmembrane</keyword>
<proteinExistence type="predicted"/>
<comment type="caution">
    <text evidence="3">The sequence shown here is derived from an EMBL/GenBank/DDBJ whole genome shotgun (WGS) entry which is preliminary data.</text>
</comment>
<reference evidence="3" key="1">
    <citation type="submission" date="2022-10" db="EMBL/GenBank/DDBJ databases">
        <authorList>
            <person name="Yu W.X."/>
        </authorList>
    </citation>
    <scope>NUCLEOTIDE SEQUENCE</scope>
    <source>
        <strain evidence="3">D04</strain>
    </source>
</reference>
<name>A0AAE3MHR0_9BACT</name>
<dbReference type="Proteomes" id="UP001207408">
    <property type="component" value="Unassembled WGS sequence"/>
</dbReference>
<dbReference type="RefSeq" id="WP_301202370.1">
    <property type="nucleotide sequence ID" value="NZ_JAPDPI010000067.1"/>
</dbReference>
<dbReference type="InterPro" id="IPR025403">
    <property type="entry name" value="TgpA-like_C"/>
</dbReference>
<evidence type="ECO:0000256" key="1">
    <source>
        <dbReference type="SAM" id="Phobius"/>
    </source>
</evidence>
<feature type="domain" description="Protein-glutamine gamma-glutamyltransferase-like C-terminal" evidence="2">
    <location>
        <begin position="161"/>
        <end position="222"/>
    </location>
</feature>
<feature type="transmembrane region" description="Helical" evidence="1">
    <location>
        <begin position="88"/>
        <end position="108"/>
    </location>
</feature>
<gene>
    <name evidence="3" type="ORF">OM074_19815</name>
</gene>